<evidence type="ECO:0000259" key="2">
    <source>
        <dbReference type="Pfam" id="PF24964"/>
    </source>
</evidence>
<comment type="caution">
    <text evidence="3">The sequence shown here is derived from an EMBL/GenBank/DDBJ whole genome shotgun (WGS) entry which is preliminary data.</text>
</comment>
<feature type="compositionally biased region" description="Low complexity" evidence="1">
    <location>
        <begin position="67"/>
        <end position="76"/>
    </location>
</feature>
<feature type="region of interest" description="Disordered" evidence="1">
    <location>
        <begin position="1"/>
        <end position="48"/>
    </location>
</feature>
<feature type="compositionally biased region" description="Basic and acidic residues" evidence="1">
    <location>
        <begin position="162"/>
        <end position="176"/>
    </location>
</feature>
<organism evidence="3 4">
    <name type="scientific">Miscanthus lutarioriparius</name>
    <dbReference type="NCBI Taxonomy" id="422564"/>
    <lineage>
        <taxon>Eukaryota</taxon>
        <taxon>Viridiplantae</taxon>
        <taxon>Streptophyta</taxon>
        <taxon>Embryophyta</taxon>
        <taxon>Tracheophyta</taxon>
        <taxon>Spermatophyta</taxon>
        <taxon>Magnoliopsida</taxon>
        <taxon>Liliopsida</taxon>
        <taxon>Poales</taxon>
        <taxon>Poaceae</taxon>
        <taxon>PACMAD clade</taxon>
        <taxon>Panicoideae</taxon>
        <taxon>Andropogonodae</taxon>
        <taxon>Andropogoneae</taxon>
        <taxon>Saccharinae</taxon>
        <taxon>Miscanthus</taxon>
    </lineage>
</organism>
<dbReference type="AlphaFoldDB" id="A0A811M7J3"/>
<dbReference type="InterPro" id="IPR056671">
    <property type="entry name" value="DUF7769"/>
</dbReference>
<evidence type="ECO:0000313" key="3">
    <source>
        <dbReference type="EMBL" id="CAD6204482.1"/>
    </source>
</evidence>
<proteinExistence type="predicted"/>
<evidence type="ECO:0000313" key="4">
    <source>
        <dbReference type="Proteomes" id="UP000604825"/>
    </source>
</evidence>
<dbReference type="EMBL" id="CAJGYO010000001">
    <property type="protein sequence ID" value="CAD6204482.1"/>
    <property type="molecule type" value="Genomic_DNA"/>
</dbReference>
<dbReference type="Pfam" id="PF24964">
    <property type="entry name" value="DUF7769"/>
    <property type="match status" value="1"/>
</dbReference>
<protein>
    <recommendedName>
        <fullName evidence="2">DUF7769 domain-containing protein</fullName>
    </recommendedName>
</protein>
<gene>
    <name evidence="3" type="ORF">NCGR_LOCUS2475</name>
</gene>
<dbReference type="PANTHER" id="PTHR33889">
    <property type="entry name" value="OS04G0681850 PROTEIN"/>
    <property type="match status" value="1"/>
</dbReference>
<sequence length="225" mass="25527">MAIPNLNAPPEEEEELPDLNNKPAQEEDDGPLKDVVAAGEGGGPEVLPCLFHHAADQDVEVHGVHGGDTSTGHHSGLNLHETDESISSRPFDLNDHQNGGELAHPFDLNDHYHEQQQQNLHPEELLDSDGGQDQQTHGEEEDDQAHDDEEDEQPHNDEDDDQPHHDKAPYRKKEITDRQRRDIFEDLLWTSNNGRLTRNSTTIIAAKYNVHIRRVQRVWQRAKKC</sequence>
<feature type="region of interest" description="Disordered" evidence="1">
    <location>
        <begin position="60"/>
        <end position="176"/>
    </location>
</feature>
<feature type="domain" description="DUF7769" evidence="2">
    <location>
        <begin position="176"/>
        <end position="225"/>
    </location>
</feature>
<keyword evidence="4" id="KW-1185">Reference proteome</keyword>
<reference evidence="3" key="1">
    <citation type="submission" date="2020-10" db="EMBL/GenBank/DDBJ databases">
        <authorList>
            <person name="Han B."/>
            <person name="Lu T."/>
            <person name="Zhao Q."/>
            <person name="Huang X."/>
            <person name="Zhao Y."/>
        </authorList>
    </citation>
    <scope>NUCLEOTIDE SEQUENCE</scope>
</reference>
<accession>A0A811M7J3</accession>
<feature type="compositionally biased region" description="Acidic residues" evidence="1">
    <location>
        <begin position="139"/>
        <end position="161"/>
    </location>
</feature>
<dbReference type="Proteomes" id="UP000604825">
    <property type="component" value="Unassembled WGS sequence"/>
</dbReference>
<dbReference type="PANTHER" id="PTHR33889:SF1">
    <property type="entry name" value="OS03G0834800 PROTEIN"/>
    <property type="match status" value="1"/>
</dbReference>
<evidence type="ECO:0000256" key="1">
    <source>
        <dbReference type="SAM" id="MobiDB-lite"/>
    </source>
</evidence>
<dbReference type="OrthoDB" id="1739492at2759"/>
<name>A0A811M7J3_9POAL</name>